<dbReference type="GO" id="GO:1902201">
    <property type="term" value="P:negative regulation of bacterial-type flagellum-dependent cell motility"/>
    <property type="evidence" value="ECO:0007669"/>
    <property type="project" value="TreeGrafter"/>
</dbReference>
<dbReference type="CDD" id="cd01949">
    <property type="entry name" value="GGDEF"/>
    <property type="match status" value="1"/>
</dbReference>
<evidence type="ECO:0000256" key="4">
    <source>
        <dbReference type="ARBA" id="ARBA00034247"/>
    </source>
</evidence>
<evidence type="ECO:0000256" key="1">
    <source>
        <dbReference type="ARBA" id="ARBA00012528"/>
    </source>
</evidence>
<gene>
    <name evidence="6" type="ORF">H206_03726</name>
</gene>
<protein>
    <recommendedName>
        <fullName evidence="2">Diguanylate cyclase DosC</fullName>
        <ecNumber evidence="1">2.7.7.65</ecNumber>
    </recommendedName>
    <alternativeName>
        <fullName evidence="3">Direct oxygen-sensing cyclase</fullName>
    </alternativeName>
</protein>
<sequence>MRATDKTLSEQMKIHDAEIFHRKELINFSDSDAKLLKNCQGIIQQQLDQLVTEFYEFQISFDEVALIIGDADTLQRLIAAQKDYIMSLFDGVYDLEYTNKRLRIGLVHKRIGVEPKYYLSAVKALKDKLSKIIRDEISEVEIRSATVNALDKLLSFDVELVFDTYIRSLVTAMESAKNKSERYALGLEEQVAERTKELHDLARRDGLTGLYNHRAFLEFLKRDIASAKRNNLPLTLLYFDVDKFKLINDQEGHVKGDEVLRTIGKVLSEISRENDAPCRYGGDEFCVILSGCTSEDAKNFCQRLEEQFSGQHKAVTLSMGIAQTGPETFLDHDELIKRADEAMYDAKKEGGFQIMVALH</sequence>
<dbReference type="PANTHER" id="PTHR45138:SF9">
    <property type="entry name" value="DIGUANYLATE CYCLASE DGCM-RELATED"/>
    <property type="match status" value="1"/>
</dbReference>
<dbReference type="PROSITE" id="PS50887">
    <property type="entry name" value="GGDEF"/>
    <property type="match status" value="1"/>
</dbReference>
<dbReference type="SUPFAM" id="SSF55073">
    <property type="entry name" value="Nucleotide cyclase"/>
    <property type="match status" value="1"/>
</dbReference>
<reference evidence="6 7" key="1">
    <citation type="submission" date="2017-01" db="EMBL/GenBank/DDBJ databases">
        <title>The cable genome- insights into the physiology and evolution of filamentous bacteria capable of sulfide oxidation via long distance electron transfer.</title>
        <authorList>
            <person name="Schreiber L."/>
            <person name="Bjerg J.T."/>
            <person name="Boggild A."/>
            <person name="Van De Vossenberg J."/>
            <person name="Meysman F."/>
            <person name="Nielsen L.P."/>
            <person name="Schramm A."/>
            <person name="Kjeldsen K.U."/>
        </authorList>
    </citation>
    <scope>NUCLEOTIDE SEQUENCE [LARGE SCALE GENOMIC DNA]</scope>
    <source>
        <strain evidence="6">MCF</strain>
    </source>
</reference>
<dbReference type="SUPFAM" id="SSF46458">
    <property type="entry name" value="Globin-like"/>
    <property type="match status" value="1"/>
</dbReference>
<evidence type="ECO:0000256" key="2">
    <source>
        <dbReference type="ARBA" id="ARBA00015125"/>
    </source>
</evidence>
<dbReference type="Gene3D" id="3.30.70.270">
    <property type="match status" value="1"/>
</dbReference>
<dbReference type="Proteomes" id="UP000287853">
    <property type="component" value="Unassembled WGS sequence"/>
</dbReference>
<dbReference type="GO" id="GO:0052621">
    <property type="term" value="F:diguanylate cyclase activity"/>
    <property type="evidence" value="ECO:0007669"/>
    <property type="project" value="UniProtKB-EC"/>
</dbReference>
<dbReference type="PANTHER" id="PTHR45138">
    <property type="entry name" value="REGULATORY COMPONENTS OF SENSORY TRANSDUCTION SYSTEM"/>
    <property type="match status" value="1"/>
</dbReference>
<dbReference type="InterPro" id="IPR044398">
    <property type="entry name" value="Globin-sensor_dom"/>
</dbReference>
<evidence type="ECO:0000259" key="5">
    <source>
        <dbReference type="PROSITE" id="PS50887"/>
    </source>
</evidence>
<dbReference type="InterPro" id="IPR012292">
    <property type="entry name" value="Globin/Proto"/>
</dbReference>
<name>A0A3S3R3R8_9BACT</name>
<organism evidence="6 7">
    <name type="scientific">Candidatus Electrothrix aarhusensis</name>
    <dbReference type="NCBI Taxonomy" id="1859131"/>
    <lineage>
        <taxon>Bacteria</taxon>
        <taxon>Pseudomonadati</taxon>
        <taxon>Thermodesulfobacteriota</taxon>
        <taxon>Desulfobulbia</taxon>
        <taxon>Desulfobulbales</taxon>
        <taxon>Desulfobulbaceae</taxon>
        <taxon>Candidatus Electrothrix</taxon>
    </lineage>
</organism>
<dbReference type="InterPro" id="IPR029787">
    <property type="entry name" value="Nucleotide_cyclase"/>
</dbReference>
<dbReference type="InterPro" id="IPR000160">
    <property type="entry name" value="GGDEF_dom"/>
</dbReference>
<dbReference type="Gene3D" id="1.10.490.10">
    <property type="entry name" value="Globins"/>
    <property type="match status" value="1"/>
</dbReference>
<keyword evidence="7" id="KW-1185">Reference proteome</keyword>
<feature type="domain" description="GGDEF" evidence="5">
    <location>
        <begin position="232"/>
        <end position="359"/>
    </location>
</feature>
<dbReference type="Pfam" id="PF11563">
    <property type="entry name" value="Protoglobin"/>
    <property type="match status" value="1"/>
</dbReference>
<dbReference type="InterPro" id="IPR009050">
    <property type="entry name" value="Globin-like_sf"/>
</dbReference>
<dbReference type="EMBL" id="MTKO01000116">
    <property type="protein sequence ID" value="RWX43575.1"/>
    <property type="molecule type" value="Genomic_DNA"/>
</dbReference>
<accession>A0A3S3R3R8</accession>
<dbReference type="EC" id="2.7.7.65" evidence="1"/>
<dbReference type="InterPro" id="IPR043128">
    <property type="entry name" value="Rev_trsase/Diguanyl_cyclase"/>
</dbReference>
<dbReference type="GO" id="GO:0043709">
    <property type="term" value="P:cell adhesion involved in single-species biofilm formation"/>
    <property type="evidence" value="ECO:0007669"/>
    <property type="project" value="TreeGrafter"/>
</dbReference>
<proteinExistence type="predicted"/>
<dbReference type="InterPro" id="IPR050469">
    <property type="entry name" value="Diguanylate_Cyclase"/>
</dbReference>
<evidence type="ECO:0000313" key="6">
    <source>
        <dbReference type="EMBL" id="RWX43575.1"/>
    </source>
</evidence>
<dbReference type="GO" id="GO:0019825">
    <property type="term" value="F:oxygen binding"/>
    <property type="evidence" value="ECO:0007669"/>
    <property type="project" value="InterPro"/>
</dbReference>
<evidence type="ECO:0000256" key="3">
    <source>
        <dbReference type="ARBA" id="ARBA00029839"/>
    </source>
</evidence>
<dbReference type="GO" id="GO:0005886">
    <property type="term" value="C:plasma membrane"/>
    <property type="evidence" value="ECO:0007669"/>
    <property type="project" value="TreeGrafter"/>
</dbReference>
<dbReference type="FunFam" id="3.30.70.270:FF:000001">
    <property type="entry name" value="Diguanylate cyclase domain protein"/>
    <property type="match status" value="1"/>
</dbReference>
<dbReference type="Pfam" id="PF00990">
    <property type="entry name" value="GGDEF"/>
    <property type="match status" value="1"/>
</dbReference>
<evidence type="ECO:0000313" key="7">
    <source>
        <dbReference type="Proteomes" id="UP000287853"/>
    </source>
</evidence>
<dbReference type="SMART" id="SM00267">
    <property type="entry name" value="GGDEF"/>
    <property type="match status" value="1"/>
</dbReference>
<dbReference type="NCBIfam" id="TIGR00254">
    <property type="entry name" value="GGDEF"/>
    <property type="match status" value="1"/>
</dbReference>
<dbReference type="AlphaFoldDB" id="A0A3S3R3R8"/>
<dbReference type="GO" id="GO:0020037">
    <property type="term" value="F:heme binding"/>
    <property type="evidence" value="ECO:0007669"/>
    <property type="project" value="InterPro"/>
</dbReference>
<comment type="catalytic activity">
    <reaction evidence="4">
        <text>2 GTP = 3',3'-c-di-GMP + 2 diphosphate</text>
        <dbReference type="Rhea" id="RHEA:24898"/>
        <dbReference type="ChEBI" id="CHEBI:33019"/>
        <dbReference type="ChEBI" id="CHEBI:37565"/>
        <dbReference type="ChEBI" id="CHEBI:58805"/>
        <dbReference type="EC" id="2.7.7.65"/>
    </reaction>
</comment>
<comment type="caution">
    <text evidence="6">The sequence shown here is derived from an EMBL/GenBank/DDBJ whole genome shotgun (WGS) entry which is preliminary data.</text>
</comment>